<dbReference type="InterPro" id="IPR036388">
    <property type="entry name" value="WH-like_DNA-bd_sf"/>
</dbReference>
<dbReference type="PROSITE" id="PS00519">
    <property type="entry name" value="HTH_ASNC_1"/>
    <property type="match status" value="1"/>
</dbReference>
<dbReference type="InterPro" id="IPR011008">
    <property type="entry name" value="Dimeric_a/b-barrel"/>
</dbReference>
<dbReference type="Pfam" id="PF13412">
    <property type="entry name" value="HTH_24"/>
    <property type="match status" value="1"/>
</dbReference>
<dbReference type="InterPro" id="IPR019887">
    <property type="entry name" value="Tscrpt_reg_AsnC/Lrp_C"/>
</dbReference>
<evidence type="ECO:0000313" key="6">
    <source>
        <dbReference type="Proteomes" id="UP000238196"/>
    </source>
</evidence>
<dbReference type="SMART" id="SM00344">
    <property type="entry name" value="HTH_ASNC"/>
    <property type="match status" value="1"/>
</dbReference>
<dbReference type="GO" id="GO:0005829">
    <property type="term" value="C:cytosol"/>
    <property type="evidence" value="ECO:0007669"/>
    <property type="project" value="TreeGrafter"/>
</dbReference>
<organism evidence="5 6">
    <name type="scientific">Proteobacteria bacterium 228</name>
    <dbReference type="NCBI Taxonomy" id="2083153"/>
    <lineage>
        <taxon>Bacteria</taxon>
        <taxon>Pseudomonadati</taxon>
        <taxon>Pseudomonadota</taxon>
    </lineage>
</organism>
<dbReference type="GO" id="GO:0043565">
    <property type="term" value="F:sequence-specific DNA binding"/>
    <property type="evidence" value="ECO:0007669"/>
    <property type="project" value="InterPro"/>
</dbReference>
<name>A0A2S5KHK1_9PROT</name>
<dbReference type="GO" id="GO:0006355">
    <property type="term" value="P:regulation of DNA-templated transcription"/>
    <property type="evidence" value="ECO:0007669"/>
    <property type="project" value="UniProtKB-ARBA"/>
</dbReference>
<dbReference type="GO" id="GO:0043200">
    <property type="term" value="P:response to amino acid"/>
    <property type="evidence" value="ECO:0007669"/>
    <property type="project" value="TreeGrafter"/>
</dbReference>
<evidence type="ECO:0000259" key="4">
    <source>
        <dbReference type="PROSITE" id="PS50956"/>
    </source>
</evidence>
<accession>A0A2S5KHK1</accession>
<keyword evidence="3" id="KW-0804">Transcription</keyword>
<evidence type="ECO:0000256" key="3">
    <source>
        <dbReference type="ARBA" id="ARBA00023163"/>
    </source>
</evidence>
<protein>
    <submittedName>
        <fullName evidence="5">AsnC family transcriptional regulator</fullName>
    </submittedName>
</protein>
<dbReference type="PROSITE" id="PS50956">
    <property type="entry name" value="HTH_ASNC_2"/>
    <property type="match status" value="1"/>
</dbReference>
<dbReference type="InterPro" id="IPR019888">
    <property type="entry name" value="Tscrpt_reg_AsnC-like"/>
</dbReference>
<dbReference type="CDD" id="cd00090">
    <property type="entry name" value="HTH_ARSR"/>
    <property type="match status" value="1"/>
</dbReference>
<dbReference type="Proteomes" id="UP000238196">
    <property type="component" value="Unassembled WGS sequence"/>
</dbReference>
<dbReference type="InterPro" id="IPR000485">
    <property type="entry name" value="AsnC-type_HTH_dom"/>
</dbReference>
<dbReference type="SUPFAM" id="SSF46785">
    <property type="entry name" value="Winged helix' DNA-binding domain"/>
    <property type="match status" value="1"/>
</dbReference>
<dbReference type="EMBL" id="PRLP01000154">
    <property type="protein sequence ID" value="PPC74242.1"/>
    <property type="molecule type" value="Genomic_DNA"/>
</dbReference>
<dbReference type="Pfam" id="PF01037">
    <property type="entry name" value="AsnC_trans_reg"/>
    <property type="match status" value="1"/>
</dbReference>
<keyword evidence="2" id="KW-0238">DNA-binding</keyword>
<evidence type="ECO:0000256" key="1">
    <source>
        <dbReference type="ARBA" id="ARBA00023015"/>
    </source>
</evidence>
<reference evidence="5 6" key="1">
    <citation type="submission" date="2018-02" db="EMBL/GenBank/DDBJ databases">
        <title>novel marine gammaproteobacteria from coastal saline agro ecosystem.</title>
        <authorList>
            <person name="Krishnan R."/>
            <person name="Ramesh Kumar N."/>
        </authorList>
    </citation>
    <scope>NUCLEOTIDE SEQUENCE [LARGE SCALE GENOMIC DNA]</scope>
    <source>
        <strain evidence="5 6">228</strain>
    </source>
</reference>
<gene>
    <name evidence="5" type="ORF">C4K68_26650</name>
</gene>
<dbReference type="SUPFAM" id="SSF54909">
    <property type="entry name" value="Dimeric alpha+beta barrel"/>
    <property type="match status" value="1"/>
</dbReference>
<dbReference type="Gene3D" id="1.10.10.10">
    <property type="entry name" value="Winged helix-like DNA-binding domain superfamily/Winged helix DNA-binding domain"/>
    <property type="match status" value="1"/>
</dbReference>
<dbReference type="AlphaFoldDB" id="A0A2S5KHK1"/>
<dbReference type="InterPro" id="IPR019885">
    <property type="entry name" value="Tscrpt_reg_HTH_AsnC-type_CS"/>
</dbReference>
<keyword evidence="1" id="KW-0805">Transcription regulation</keyword>
<comment type="caution">
    <text evidence="5">The sequence shown here is derived from an EMBL/GenBank/DDBJ whole genome shotgun (WGS) entry which is preliminary data.</text>
</comment>
<dbReference type="FunFam" id="1.10.10.10:FF:000186">
    <property type="entry name" value="AsnC family transcriptional regulator"/>
    <property type="match status" value="1"/>
</dbReference>
<dbReference type="OrthoDB" id="166264at2"/>
<dbReference type="InterPro" id="IPR036390">
    <property type="entry name" value="WH_DNA-bd_sf"/>
</dbReference>
<dbReference type="Gene3D" id="3.30.70.920">
    <property type="match status" value="1"/>
</dbReference>
<dbReference type="InterPro" id="IPR011991">
    <property type="entry name" value="ArsR-like_HTH"/>
</dbReference>
<dbReference type="PANTHER" id="PTHR30154:SF34">
    <property type="entry name" value="TRANSCRIPTIONAL REGULATOR AZLB"/>
    <property type="match status" value="1"/>
</dbReference>
<dbReference type="PRINTS" id="PR00033">
    <property type="entry name" value="HTHASNC"/>
</dbReference>
<dbReference type="PANTHER" id="PTHR30154">
    <property type="entry name" value="LEUCINE-RESPONSIVE REGULATORY PROTEIN"/>
    <property type="match status" value="1"/>
</dbReference>
<evidence type="ECO:0000313" key="5">
    <source>
        <dbReference type="EMBL" id="PPC74242.1"/>
    </source>
</evidence>
<feature type="domain" description="HTH asnC-type" evidence="4">
    <location>
        <begin position="2"/>
        <end position="65"/>
    </location>
</feature>
<evidence type="ECO:0000256" key="2">
    <source>
        <dbReference type="ARBA" id="ARBA00023125"/>
    </source>
</evidence>
<proteinExistence type="predicted"/>
<sequence>MFDSYDRHILNLLQEDGRITNLELAERVGLSSAAAWRRVKALEEAGVIRKYTALLDANKIARGLRAMLSVSLVRHMPECKQAFEDAVRSYPEVLQCFAVTGSADFMLLVAVEDMTVYDAFLNEKIFTLEGVGQAHTHFALREIKNDTVFALDARRQAGEK</sequence>